<feature type="region of interest" description="Disordered" evidence="1">
    <location>
        <begin position="1"/>
        <end position="31"/>
    </location>
</feature>
<dbReference type="AlphaFoldDB" id="A0A8H6YKQ5"/>
<comment type="caution">
    <text evidence="2">The sequence shown here is derived from an EMBL/GenBank/DDBJ whole genome shotgun (WGS) entry which is preliminary data.</text>
</comment>
<evidence type="ECO:0000313" key="3">
    <source>
        <dbReference type="Proteomes" id="UP000620124"/>
    </source>
</evidence>
<dbReference type="EMBL" id="JACAZI010000004">
    <property type="protein sequence ID" value="KAF7362988.1"/>
    <property type="molecule type" value="Genomic_DNA"/>
</dbReference>
<gene>
    <name evidence="2" type="ORF">MVEN_00650400</name>
</gene>
<feature type="compositionally biased region" description="Basic and acidic residues" evidence="1">
    <location>
        <begin position="16"/>
        <end position="31"/>
    </location>
</feature>
<evidence type="ECO:0000313" key="2">
    <source>
        <dbReference type="EMBL" id="KAF7362988.1"/>
    </source>
</evidence>
<feature type="compositionally biased region" description="Pro residues" evidence="1">
    <location>
        <begin position="1"/>
        <end position="10"/>
    </location>
</feature>
<feature type="region of interest" description="Disordered" evidence="1">
    <location>
        <begin position="54"/>
        <end position="126"/>
    </location>
</feature>
<accession>A0A8H6YKQ5</accession>
<name>A0A8H6YKQ5_9AGAR</name>
<evidence type="ECO:0000256" key="1">
    <source>
        <dbReference type="SAM" id="MobiDB-lite"/>
    </source>
</evidence>
<reference evidence="2" key="1">
    <citation type="submission" date="2020-05" db="EMBL/GenBank/DDBJ databases">
        <title>Mycena genomes resolve the evolution of fungal bioluminescence.</title>
        <authorList>
            <person name="Tsai I.J."/>
        </authorList>
    </citation>
    <scope>NUCLEOTIDE SEQUENCE</scope>
    <source>
        <strain evidence="2">CCC161011</strain>
    </source>
</reference>
<proteinExistence type="predicted"/>
<organism evidence="2 3">
    <name type="scientific">Mycena venus</name>
    <dbReference type="NCBI Taxonomy" id="2733690"/>
    <lineage>
        <taxon>Eukaryota</taxon>
        <taxon>Fungi</taxon>
        <taxon>Dikarya</taxon>
        <taxon>Basidiomycota</taxon>
        <taxon>Agaricomycotina</taxon>
        <taxon>Agaricomycetes</taxon>
        <taxon>Agaricomycetidae</taxon>
        <taxon>Agaricales</taxon>
        <taxon>Marasmiineae</taxon>
        <taxon>Mycenaceae</taxon>
        <taxon>Mycena</taxon>
    </lineage>
</organism>
<dbReference type="Proteomes" id="UP000620124">
    <property type="component" value="Unassembled WGS sequence"/>
</dbReference>
<keyword evidence="3" id="KW-1185">Reference proteome</keyword>
<protein>
    <submittedName>
        <fullName evidence="2">Uncharacterized protein</fullName>
    </submittedName>
</protein>
<dbReference type="OrthoDB" id="3065080at2759"/>
<sequence length="126" mass="14485">MSPTGNPPGRPRGTRCQRDRWAEEQRESTYKQAKEVHAPGGNYATVAAVHEVPVSSLWHRDHGRQGRREGHEKQKKVKTAEEEEIVKLLRELDSWGLSPSPAKCTRKRQTSPPPYNTRSTKRHRRV</sequence>
<feature type="compositionally biased region" description="Basic and acidic residues" evidence="1">
    <location>
        <begin position="58"/>
        <end position="72"/>
    </location>
</feature>